<name>A0ACC1JUC2_9FUNG</name>
<reference evidence="1" key="1">
    <citation type="submission" date="2022-07" db="EMBL/GenBank/DDBJ databases">
        <title>Phylogenomic reconstructions and comparative analyses of Kickxellomycotina fungi.</title>
        <authorList>
            <person name="Reynolds N.K."/>
            <person name="Stajich J.E."/>
            <person name="Barry K."/>
            <person name="Grigoriev I.V."/>
            <person name="Crous P."/>
            <person name="Smith M.E."/>
        </authorList>
    </citation>
    <scope>NUCLEOTIDE SEQUENCE</scope>
    <source>
        <strain evidence="1">CBS 109366</strain>
    </source>
</reference>
<sequence length="298" mass="32179">GLASVFDASAEHSHHKALLYAAERDAKAAGRGMWADYDAEAEARTAAEKAKEEQARAAGDRQLEPRIEFLDVAVSELASTTSLFVQIAKKSKIDELESMMTGLAIDHPAGGAGFAPKAGQLVCACYTVGDEWHRARIVKVLPAGRFEVSYIDFGNAETLDADRIRPLPAKFAAAEPYAIPAQLAFLRLPSGEFAADYVPEAYATLRQLLEGRQLVANVEARPPNAPLQLTFYDPKLGRPVLEQSVNGEIAAAGFALADRRALASRHNTAAAAKLEEIVAEARTARRGMWEYGDLTADE</sequence>
<dbReference type="EMBL" id="JANBUJ010001381">
    <property type="protein sequence ID" value="KAJ2767615.1"/>
    <property type="molecule type" value="Genomic_DNA"/>
</dbReference>
<evidence type="ECO:0000313" key="1">
    <source>
        <dbReference type="EMBL" id="KAJ2767615.1"/>
    </source>
</evidence>
<proteinExistence type="predicted"/>
<organism evidence="1 2">
    <name type="scientific">Coemansia nantahalensis</name>
    <dbReference type="NCBI Taxonomy" id="2789366"/>
    <lineage>
        <taxon>Eukaryota</taxon>
        <taxon>Fungi</taxon>
        <taxon>Fungi incertae sedis</taxon>
        <taxon>Zoopagomycota</taxon>
        <taxon>Kickxellomycotina</taxon>
        <taxon>Kickxellomycetes</taxon>
        <taxon>Kickxellales</taxon>
        <taxon>Kickxellaceae</taxon>
        <taxon>Coemansia</taxon>
    </lineage>
</organism>
<accession>A0ACC1JUC2</accession>
<feature type="non-terminal residue" evidence="1">
    <location>
        <position position="1"/>
    </location>
</feature>
<keyword evidence="2" id="KW-1185">Reference proteome</keyword>
<comment type="caution">
    <text evidence="1">The sequence shown here is derived from an EMBL/GenBank/DDBJ whole genome shotgun (WGS) entry which is preliminary data.</text>
</comment>
<protein>
    <submittedName>
        <fullName evidence="1">Uncharacterized protein</fullName>
    </submittedName>
</protein>
<evidence type="ECO:0000313" key="2">
    <source>
        <dbReference type="Proteomes" id="UP001140234"/>
    </source>
</evidence>
<gene>
    <name evidence="1" type="ORF">IWQ57_003882</name>
</gene>
<dbReference type="Proteomes" id="UP001140234">
    <property type="component" value="Unassembled WGS sequence"/>
</dbReference>